<name>A0ABV7RAY2_9RHOB</name>
<accession>A0ABV7RAY2</accession>
<reference evidence="3" key="1">
    <citation type="journal article" date="2019" name="Int. J. Syst. Evol. Microbiol.">
        <title>The Global Catalogue of Microorganisms (GCM) 10K type strain sequencing project: providing services to taxonomists for standard genome sequencing and annotation.</title>
        <authorList>
            <consortium name="The Broad Institute Genomics Platform"/>
            <consortium name="The Broad Institute Genome Sequencing Center for Infectious Disease"/>
            <person name="Wu L."/>
            <person name="Ma J."/>
        </authorList>
    </citation>
    <scope>NUCLEOTIDE SEQUENCE [LARGE SCALE GENOMIC DNA]</scope>
    <source>
        <strain evidence="3">KCTC 42899</strain>
    </source>
</reference>
<dbReference type="RefSeq" id="WP_377745958.1">
    <property type="nucleotide sequence ID" value="NZ_JBHRXJ010000015.1"/>
</dbReference>
<feature type="region of interest" description="Disordered" evidence="1">
    <location>
        <begin position="162"/>
        <end position="182"/>
    </location>
</feature>
<comment type="caution">
    <text evidence="2">The sequence shown here is derived from an EMBL/GenBank/DDBJ whole genome shotgun (WGS) entry which is preliminary data.</text>
</comment>
<dbReference type="InterPro" id="IPR036365">
    <property type="entry name" value="PGBD-like_sf"/>
</dbReference>
<evidence type="ECO:0000256" key="1">
    <source>
        <dbReference type="SAM" id="MobiDB-lite"/>
    </source>
</evidence>
<feature type="region of interest" description="Disordered" evidence="1">
    <location>
        <begin position="204"/>
        <end position="271"/>
    </location>
</feature>
<evidence type="ECO:0000313" key="2">
    <source>
        <dbReference type="EMBL" id="MFC3529855.1"/>
    </source>
</evidence>
<feature type="compositionally biased region" description="Low complexity" evidence="1">
    <location>
        <begin position="219"/>
        <end position="255"/>
    </location>
</feature>
<feature type="compositionally biased region" description="Basic and acidic residues" evidence="1">
    <location>
        <begin position="167"/>
        <end position="176"/>
    </location>
</feature>
<dbReference type="EMBL" id="JBHRXJ010000015">
    <property type="protein sequence ID" value="MFC3529855.1"/>
    <property type="molecule type" value="Genomic_DNA"/>
</dbReference>
<sequence>MGKTVSIAAISPMVPALVLGLLGTMSAKAQDAGGGLVISALPSDTVIGVSEPATLRAVTPVAATADPRAHSLPDDIRRRADQPQPSIIVGDLAILAAIGPRGPLGLPFPAREAIRQRDAALFDRLLGRGVFDPDTDRMAEAIQTELQRMECYSGGIDGRWGSGSSRAVERWQEASKQKAGTDAGADLFRAIAQSGDMRCAAVAPPQPAVATRNNDAQPRRANANSNAGRGNRGNAGAAPPRVVEQKPAPAAQQQQTDRRINPALLGAGMYR</sequence>
<dbReference type="SUPFAM" id="SSF47090">
    <property type="entry name" value="PGBD-like"/>
    <property type="match status" value="1"/>
</dbReference>
<proteinExistence type="predicted"/>
<keyword evidence="3" id="KW-1185">Reference proteome</keyword>
<organism evidence="2 3">
    <name type="scientific">Paracoccus mangrovi</name>
    <dbReference type="NCBI Taxonomy" id="1715645"/>
    <lineage>
        <taxon>Bacteria</taxon>
        <taxon>Pseudomonadati</taxon>
        <taxon>Pseudomonadota</taxon>
        <taxon>Alphaproteobacteria</taxon>
        <taxon>Rhodobacterales</taxon>
        <taxon>Paracoccaceae</taxon>
        <taxon>Paracoccus</taxon>
    </lineage>
</organism>
<protein>
    <submittedName>
        <fullName evidence="2">Peptidoglycan-binding protein</fullName>
    </submittedName>
</protein>
<evidence type="ECO:0000313" key="3">
    <source>
        <dbReference type="Proteomes" id="UP001595721"/>
    </source>
</evidence>
<dbReference type="Proteomes" id="UP001595721">
    <property type="component" value="Unassembled WGS sequence"/>
</dbReference>
<gene>
    <name evidence="2" type="ORF">ACFOMH_16900</name>
</gene>